<evidence type="ECO:0000256" key="1">
    <source>
        <dbReference type="ARBA" id="ARBA00004123"/>
    </source>
</evidence>
<feature type="compositionally biased region" description="Low complexity" evidence="10">
    <location>
        <begin position="116"/>
        <end position="125"/>
    </location>
</feature>
<keyword evidence="5" id="KW-0862">Zinc</keyword>
<dbReference type="Proteomes" id="UP000492821">
    <property type="component" value="Unassembled WGS sequence"/>
</dbReference>
<proteinExistence type="inferred from homology"/>
<dbReference type="GO" id="GO:0000981">
    <property type="term" value="F:DNA-binding transcription factor activity, RNA polymerase II-specific"/>
    <property type="evidence" value="ECO:0007669"/>
    <property type="project" value="TreeGrafter"/>
</dbReference>
<evidence type="ECO:0000313" key="12">
    <source>
        <dbReference type="Proteomes" id="UP000492821"/>
    </source>
</evidence>
<keyword evidence="3" id="KW-0677">Repeat</keyword>
<evidence type="ECO:0000256" key="8">
    <source>
        <dbReference type="ARBA" id="ARBA00037948"/>
    </source>
</evidence>
<keyword evidence="2" id="KW-0479">Metal-binding</keyword>
<dbReference type="SMART" id="SM00355">
    <property type="entry name" value="ZnF_C2H2"/>
    <property type="match status" value="5"/>
</dbReference>
<protein>
    <submittedName>
        <fullName evidence="13">Transcriptional repressor scratch 2</fullName>
    </submittedName>
</protein>
<evidence type="ECO:0000256" key="4">
    <source>
        <dbReference type="ARBA" id="ARBA00022771"/>
    </source>
</evidence>
<dbReference type="PANTHER" id="PTHR24388">
    <property type="entry name" value="ZINC FINGER PROTEIN"/>
    <property type="match status" value="1"/>
</dbReference>
<feature type="compositionally biased region" description="Low complexity" evidence="10">
    <location>
        <begin position="153"/>
        <end position="175"/>
    </location>
</feature>
<dbReference type="FunFam" id="3.30.160.60:FF:000043">
    <property type="entry name" value="Scratch family zinc finger 2"/>
    <property type="match status" value="1"/>
</dbReference>
<comment type="similarity">
    <text evidence="8">Belongs to the snail C2H2-type zinc-finger protein family.</text>
</comment>
<keyword evidence="7" id="KW-0539">Nucleus</keyword>
<dbReference type="PANTHER" id="PTHR24388:SF38">
    <property type="entry name" value="PROTEIN SNAIL"/>
    <property type="match status" value="1"/>
</dbReference>
<evidence type="ECO:0000256" key="7">
    <source>
        <dbReference type="ARBA" id="ARBA00023242"/>
    </source>
</evidence>
<evidence type="ECO:0000256" key="6">
    <source>
        <dbReference type="ARBA" id="ARBA00023125"/>
    </source>
</evidence>
<name>A0A7E4VFY3_PANRE</name>
<dbReference type="SUPFAM" id="SSF57667">
    <property type="entry name" value="beta-beta-alpha zinc fingers"/>
    <property type="match status" value="4"/>
</dbReference>
<dbReference type="GO" id="GO:0005634">
    <property type="term" value="C:nucleus"/>
    <property type="evidence" value="ECO:0007669"/>
    <property type="project" value="UniProtKB-SubCell"/>
</dbReference>
<feature type="domain" description="C2H2-type" evidence="11">
    <location>
        <begin position="295"/>
        <end position="313"/>
    </location>
</feature>
<evidence type="ECO:0000256" key="10">
    <source>
        <dbReference type="SAM" id="MobiDB-lite"/>
    </source>
</evidence>
<evidence type="ECO:0000256" key="2">
    <source>
        <dbReference type="ARBA" id="ARBA00022723"/>
    </source>
</evidence>
<evidence type="ECO:0000259" key="11">
    <source>
        <dbReference type="PROSITE" id="PS50157"/>
    </source>
</evidence>
<dbReference type="GO" id="GO:0008270">
    <property type="term" value="F:zinc ion binding"/>
    <property type="evidence" value="ECO:0007669"/>
    <property type="project" value="UniProtKB-KW"/>
</dbReference>
<evidence type="ECO:0000256" key="9">
    <source>
        <dbReference type="PROSITE-ProRule" id="PRU00042"/>
    </source>
</evidence>
<dbReference type="FunFam" id="3.30.160.60:FF:001465">
    <property type="entry name" value="Zinc finger protein 560"/>
    <property type="match status" value="1"/>
</dbReference>
<dbReference type="PROSITE" id="PS50157">
    <property type="entry name" value="ZINC_FINGER_C2H2_2"/>
    <property type="match status" value="5"/>
</dbReference>
<evidence type="ECO:0000313" key="13">
    <source>
        <dbReference type="WBParaSite" id="Pan_g20630.t1"/>
    </source>
</evidence>
<dbReference type="AlphaFoldDB" id="A0A7E4VFY3"/>
<keyword evidence="4 9" id="KW-0863">Zinc-finger</keyword>
<evidence type="ECO:0000256" key="3">
    <source>
        <dbReference type="ARBA" id="ARBA00022737"/>
    </source>
</evidence>
<keyword evidence="12" id="KW-1185">Reference proteome</keyword>
<organism evidence="12 13">
    <name type="scientific">Panagrellus redivivus</name>
    <name type="common">Microworm</name>
    <dbReference type="NCBI Taxonomy" id="6233"/>
    <lineage>
        <taxon>Eukaryota</taxon>
        <taxon>Metazoa</taxon>
        <taxon>Ecdysozoa</taxon>
        <taxon>Nematoda</taxon>
        <taxon>Chromadorea</taxon>
        <taxon>Rhabditida</taxon>
        <taxon>Tylenchina</taxon>
        <taxon>Panagrolaimomorpha</taxon>
        <taxon>Panagrolaimoidea</taxon>
        <taxon>Panagrolaimidae</taxon>
        <taxon>Panagrellus</taxon>
    </lineage>
</organism>
<dbReference type="GO" id="GO:0000978">
    <property type="term" value="F:RNA polymerase II cis-regulatory region sequence-specific DNA binding"/>
    <property type="evidence" value="ECO:0007669"/>
    <property type="project" value="TreeGrafter"/>
</dbReference>
<dbReference type="InterPro" id="IPR013087">
    <property type="entry name" value="Znf_C2H2_type"/>
</dbReference>
<reference evidence="12" key="1">
    <citation type="journal article" date="2013" name="Genetics">
        <title>The draft genome and transcriptome of Panagrellus redivivus are shaped by the harsh demands of a free-living lifestyle.</title>
        <authorList>
            <person name="Srinivasan J."/>
            <person name="Dillman A.R."/>
            <person name="Macchietto M.G."/>
            <person name="Heikkinen L."/>
            <person name="Lakso M."/>
            <person name="Fracchia K.M."/>
            <person name="Antoshechkin I."/>
            <person name="Mortazavi A."/>
            <person name="Wong G."/>
            <person name="Sternberg P.W."/>
        </authorList>
    </citation>
    <scope>NUCLEOTIDE SEQUENCE [LARGE SCALE GENOMIC DNA]</scope>
    <source>
        <strain evidence="12">MT8872</strain>
    </source>
</reference>
<feature type="compositionally biased region" description="Polar residues" evidence="10">
    <location>
        <begin position="73"/>
        <end position="100"/>
    </location>
</feature>
<dbReference type="InterPro" id="IPR036236">
    <property type="entry name" value="Znf_C2H2_sf"/>
</dbReference>
<feature type="domain" description="C2H2-type" evidence="11">
    <location>
        <begin position="267"/>
        <end position="294"/>
    </location>
</feature>
<comment type="subcellular location">
    <subcellularLocation>
        <location evidence="1">Nucleus</location>
    </subcellularLocation>
</comment>
<keyword evidence="6" id="KW-0238">DNA-binding</keyword>
<dbReference type="FunFam" id="3.30.160.60:FF:000100">
    <property type="entry name" value="Zinc finger 45-like"/>
    <property type="match status" value="1"/>
</dbReference>
<feature type="domain" description="C2H2-type" evidence="11">
    <location>
        <begin position="182"/>
        <end position="209"/>
    </location>
</feature>
<feature type="domain" description="C2H2-type" evidence="11">
    <location>
        <begin position="213"/>
        <end position="240"/>
    </location>
</feature>
<feature type="region of interest" description="Disordered" evidence="10">
    <location>
        <begin position="73"/>
        <end position="133"/>
    </location>
</feature>
<dbReference type="Pfam" id="PF13912">
    <property type="entry name" value="zf-C2H2_6"/>
    <property type="match status" value="1"/>
</dbReference>
<feature type="domain" description="C2H2-type" evidence="11">
    <location>
        <begin position="239"/>
        <end position="266"/>
    </location>
</feature>
<dbReference type="WBParaSite" id="Pan_g20630.t1">
    <property type="protein sequence ID" value="Pan_g20630.t1"/>
    <property type="gene ID" value="Pan_g20630"/>
</dbReference>
<dbReference type="Gene3D" id="3.30.160.60">
    <property type="entry name" value="Classic Zinc Finger"/>
    <property type="match status" value="4"/>
</dbReference>
<accession>A0A7E4VFY3</accession>
<reference evidence="13" key="2">
    <citation type="submission" date="2020-10" db="UniProtKB">
        <authorList>
            <consortium name="WormBaseParasite"/>
        </authorList>
    </citation>
    <scope>IDENTIFICATION</scope>
</reference>
<dbReference type="Pfam" id="PF00096">
    <property type="entry name" value="zf-C2H2"/>
    <property type="match status" value="3"/>
</dbReference>
<sequence>MAESTHKTHFPGLPPLQLTGPLPLGLSMPMSSLPQMMPIDVQQQLQTIYALQLYQILAAGRQSLPTSLTLPTVAAGSSSEAPSPVKTTASPNSVSPSKATFSIDDLLKPQPTSHDGITGSSSTGPSPTPSLVGYTIEDLQWSDGRFKRRQSPSELLATTSEAATSSSSLSPTSLSNENQGRYRCDLCGRHYATSSNLSRHKQTHRSLDGPHAKKCDYCEKVYVSMPALSMHMKTHEAAHKCDLCGKVFSRPWLLKGHMRSHTGQKPFGCAHCGKKFADRSNLRAHMHTHTGEKKHACRHCGKLFALKSYLNKHIESACIALRDGGGGMMSSSPTPSIPF</sequence>
<evidence type="ECO:0000256" key="5">
    <source>
        <dbReference type="ARBA" id="ARBA00022833"/>
    </source>
</evidence>
<dbReference type="GO" id="GO:0000122">
    <property type="term" value="P:negative regulation of transcription by RNA polymerase II"/>
    <property type="evidence" value="ECO:0007669"/>
    <property type="project" value="UniProtKB-ARBA"/>
</dbReference>
<feature type="region of interest" description="Disordered" evidence="10">
    <location>
        <begin position="150"/>
        <end position="178"/>
    </location>
</feature>
<dbReference type="PROSITE" id="PS00028">
    <property type="entry name" value="ZINC_FINGER_C2H2_1"/>
    <property type="match status" value="4"/>
</dbReference>
<dbReference type="InterPro" id="IPR050527">
    <property type="entry name" value="Snail/Krueppel_Znf"/>
</dbReference>